<dbReference type="Proteomes" id="UP001529510">
    <property type="component" value="Unassembled WGS sequence"/>
</dbReference>
<name>A0ABD0RT01_CIRMR</name>
<dbReference type="AlphaFoldDB" id="A0ABD0RT01"/>
<accession>A0ABD0RT01</accession>
<dbReference type="InterPro" id="IPR026995">
    <property type="entry name" value="Astrotactin"/>
</dbReference>
<sequence length="54" mass="6031">QQWLENGTLLFHIHHQDGSQNLPGPAATAYPASDSAEEELRILHISVMVCNPHR</sequence>
<dbReference type="PANTHER" id="PTHR16592">
    <property type="entry name" value="ASTROTACTIN-1-LIKE"/>
    <property type="match status" value="1"/>
</dbReference>
<dbReference type="Pfam" id="PF19441">
    <property type="entry name" value="ASTN_1_2_N"/>
    <property type="match status" value="1"/>
</dbReference>
<proteinExistence type="predicted"/>
<evidence type="ECO:0000259" key="1">
    <source>
        <dbReference type="Pfam" id="PF19441"/>
    </source>
</evidence>
<feature type="domain" description="Astrotactin-1/2 N-terminal" evidence="1">
    <location>
        <begin position="1"/>
        <end position="50"/>
    </location>
</feature>
<gene>
    <name evidence="2" type="ORF">M9458_004154</name>
</gene>
<dbReference type="InterPro" id="IPR045575">
    <property type="entry name" value="ASTN_1_2_N"/>
</dbReference>
<reference evidence="2 3" key="1">
    <citation type="submission" date="2024-05" db="EMBL/GenBank/DDBJ databases">
        <title>Genome sequencing and assembly of Indian major carp, Cirrhinus mrigala (Hamilton, 1822).</title>
        <authorList>
            <person name="Mohindra V."/>
            <person name="Chowdhury L.M."/>
            <person name="Lal K."/>
            <person name="Jena J.K."/>
        </authorList>
    </citation>
    <scope>NUCLEOTIDE SEQUENCE [LARGE SCALE GENOMIC DNA]</scope>
    <source>
        <strain evidence="2">CM1030</strain>
        <tissue evidence="2">Blood</tissue>
    </source>
</reference>
<feature type="non-terminal residue" evidence="2">
    <location>
        <position position="1"/>
    </location>
</feature>
<protein>
    <recommendedName>
        <fullName evidence="1">Astrotactin-1/2 N-terminal domain-containing protein</fullName>
    </recommendedName>
</protein>
<feature type="non-terminal residue" evidence="2">
    <location>
        <position position="54"/>
    </location>
</feature>
<organism evidence="2 3">
    <name type="scientific">Cirrhinus mrigala</name>
    <name type="common">Mrigala</name>
    <dbReference type="NCBI Taxonomy" id="683832"/>
    <lineage>
        <taxon>Eukaryota</taxon>
        <taxon>Metazoa</taxon>
        <taxon>Chordata</taxon>
        <taxon>Craniata</taxon>
        <taxon>Vertebrata</taxon>
        <taxon>Euteleostomi</taxon>
        <taxon>Actinopterygii</taxon>
        <taxon>Neopterygii</taxon>
        <taxon>Teleostei</taxon>
        <taxon>Ostariophysi</taxon>
        <taxon>Cypriniformes</taxon>
        <taxon>Cyprinidae</taxon>
        <taxon>Labeoninae</taxon>
        <taxon>Labeonini</taxon>
        <taxon>Cirrhinus</taxon>
    </lineage>
</organism>
<keyword evidence="3" id="KW-1185">Reference proteome</keyword>
<dbReference type="EMBL" id="JAMKFB020000002">
    <property type="protein sequence ID" value="KAL0200967.1"/>
    <property type="molecule type" value="Genomic_DNA"/>
</dbReference>
<evidence type="ECO:0000313" key="2">
    <source>
        <dbReference type="EMBL" id="KAL0200967.1"/>
    </source>
</evidence>
<dbReference type="PANTHER" id="PTHR16592:SF8">
    <property type="entry name" value="ASTROTACTIN-1"/>
    <property type="match status" value="1"/>
</dbReference>
<comment type="caution">
    <text evidence="2">The sequence shown here is derived from an EMBL/GenBank/DDBJ whole genome shotgun (WGS) entry which is preliminary data.</text>
</comment>
<evidence type="ECO:0000313" key="3">
    <source>
        <dbReference type="Proteomes" id="UP001529510"/>
    </source>
</evidence>